<name>A0A7X2NTW1_9FIRM</name>
<protein>
    <submittedName>
        <fullName evidence="2">GNAT family N-acetyltransferase</fullName>
    </submittedName>
</protein>
<dbReference type="PROSITE" id="PS51186">
    <property type="entry name" value="GNAT"/>
    <property type="match status" value="1"/>
</dbReference>
<organism evidence="2 3">
    <name type="scientific">Stecheria intestinalis</name>
    <dbReference type="NCBI Taxonomy" id="2606630"/>
    <lineage>
        <taxon>Bacteria</taxon>
        <taxon>Bacillati</taxon>
        <taxon>Bacillota</taxon>
        <taxon>Erysipelotrichia</taxon>
        <taxon>Erysipelotrichales</taxon>
        <taxon>Erysipelotrichaceae</taxon>
        <taxon>Stecheria</taxon>
    </lineage>
</organism>
<evidence type="ECO:0000259" key="1">
    <source>
        <dbReference type="PROSITE" id="PS51186"/>
    </source>
</evidence>
<keyword evidence="2" id="KW-0808">Transferase</keyword>
<dbReference type="InterPro" id="IPR000182">
    <property type="entry name" value="GNAT_dom"/>
</dbReference>
<dbReference type="Proteomes" id="UP000461880">
    <property type="component" value="Unassembled WGS sequence"/>
</dbReference>
<comment type="caution">
    <text evidence="2">The sequence shown here is derived from an EMBL/GenBank/DDBJ whole genome shotgun (WGS) entry which is preliminary data.</text>
</comment>
<evidence type="ECO:0000313" key="2">
    <source>
        <dbReference type="EMBL" id="MSS59470.1"/>
    </source>
</evidence>
<keyword evidence="3" id="KW-1185">Reference proteome</keyword>
<dbReference type="InterPro" id="IPR016181">
    <property type="entry name" value="Acyl_CoA_acyltransferase"/>
</dbReference>
<dbReference type="RefSeq" id="WP_105304132.1">
    <property type="nucleotide sequence ID" value="NZ_VUMN01000033.1"/>
</dbReference>
<dbReference type="GO" id="GO:0016747">
    <property type="term" value="F:acyltransferase activity, transferring groups other than amino-acyl groups"/>
    <property type="evidence" value="ECO:0007669"/>
    <property type="project" value="InterPro"/>
</dbReference>
<dbReference type="AlphaFoldDB" id="A0A7X2NTW1"/>
<feature type="domain" description="N-acetyltransferase" evidence="1">
    <location>
        <begin position="2"/>
        <end position="141"/>
    </location>
</feature>
<accession>A0A7X2NTW1</accession>
<reference evidence="2 3" key="1">
    <citation type="submission" date="2019-08" db="EMBL/GenBank/DDBJ databases">
        <title>In-depth cultivation of the pig gut microbiome towards novel bacterial diversity and tailored functional studies.</title>
        <authorList>
            <person name="Wylensek D."/>
            <person name="Hitch T.C.A."/>
            <person name="Clavel T."/>
        </authorList>
    </citation>
    <scope>NUCLEOTIDE SEQUENCE [LARGE SCALE GENOMIC DNA]</scope>
    <source>
        <strain evidence="2 3">Oil+RF-744-GAM-WT-6</strain>
    </source>
</reference>
<evidence type="ECO:0000313" key="3">
    <source>
        <dbReference type="Proteomes" id="UP000461880"/>
    </source>
</evidence>
<dbReference type="Pfam" id="PF00583">
    <property type="entry name" value="Acetyltransf_1"/>
    <property type="match status" value="1"/>
</dbReference>
<sequence length="141" mass="16169">MMEIRTAVPGDLAEIRILERRCGIRDPYGQLPARMSEHPEQFLLMRVEGRLIGCAEGAPVIPGGDIYGQWHSIRQLMIDPCWQKLGAEGVLIKEVIEQARSRRYEGVYLTCSPERCPFYAEYGFVRTGEAKKEILMRIAWQ</sequence>
<dbReference type="Gene3D" id="3.40.630.30">
    <property type="match status" value="1"/>
</dbReference>
<gene>
    <name evidence="2" type="ORF">FYJ51_11265</name>
</gene>
<dbReference type="EMBL" id="VUMN01000033">
    <property type="protein sequence ID" value="MSS59470.1"/>
    <property type="molecule type" value="Genomic_DNA"/>
</dbReference>
<dbReference type="SUPFAM" id="SSF55729">
    <property type="entry name" value="Acyl-CoA N-acyltransferases (Nat)"/>
    <property type="match status" value="1"/>
</dbReference>
<proteinExistence type="predicted"/>